<dbReference type="Proteomes" id="UP000823405">
    <property type="component" value="Unassembled WGS sequence"/>
</dbReference>
<evidence type="ECO:0000313" key="3">
    <source>
        <dbReference type="EMBL" id="KAG0309427.1"/>
    </source>
</evidence>
<dbReference type="EMBL" id="JAAAIN010000936">
    <property type="protein sequence ID" value="KAG0309427.1"/>
    <property type="molecule type" value="Genomic_DNA"/>
</dbReference>
<feature type="region of interest" description="Disordered" evidence="1">
    <location>
        <begin position="146"/>
        <end position="165"/>
    </location>
</feature>
<accession>A0A9P6UL46</accession>
<keyword evidence="4" id="KW-1185">Reference proteome</keyword>
<dbReference type="AlphaFoldDB" id="A0A9P6UL46"/>
<feature type="region of interest" description="Disordered" evidence="1">
    <location>
        <begin position="41"/>
        <end position="139"/>
    </location>
</feature>
<reference evidence="3" key="1">
    <citation type="journal article" date="2020" name="Fungal Divers.">
        <title>Resolving the Mortierellaceae phylogeny through synthesis of multi-gene phylogenetics and phylogenomics.</title>
        <authorList>
            <person name="Vandepol N."/>
            <person name="Liber J."/>
            <person name="Desiro A."/>
            <person name="Na H."/>
            <person name="Kennedy M."/>
            <person name="Barry K."/>
            <person name="Grigoriev I.V."/>
            <person name="Miller A.N."/>
            <person name="O'Donnell K."/>
            <person name="Stajich J.E."/>
            <person name="Bonito G."/>
        </authorList>
    </citation>
    <scope>NUCLEOTIDE SEQUENCE</scope>
    <source>
        <strain evidence="3">NVP60</strain>
    </source>
</reference>
<evidence type="ECO:0000313" key="4">
    <source>
        <dbReference type="Proteomes" id="UP000823405"/>
    </source>
</evidence>
<name>A0A9P6UL46_9FUNG</name>
<feature type="chain" id="PRO_5040486998" evidence="2">
    <location>
        <begin position="20"/>
        <end position="165"/>
    </location>
</feature>
<evidence type="ECO:0000256" key="2">
    <source>
        <dbReference type="SAM" id="SignalP"/>
    </source>
</evidence>
<evidence type="ECO:0000256" key="1">
    <source>
        <dbReference type="SAM" id="MobiDB-lite"/>
    </source>
</evidence>
<dbReference type="OrthoDB" id="2446217at2759"/>
<protein>
    <submittedName>
        <fullName evidence="3">Uncharacterized protein</fullName>
    </submittedName>
</protein>
<feature type="signal peptide" evidence="2">
    <location>
        <begin position="1"/>
        <end position="19"/>
    </location>
</feature>
<feature type="compositionally biased region" description="Polar residues" evidence="1">
    <location>
        <begin position="68"/>
        <end position="79"/>
    </location>
</feature>
<keyword evidence="2" id="KW-0732">Signal</keyword>
<proteinExistence type="predicted"/>
<comment type="caution">
    <text evidence="3">The sequence shown here is derived from an EMBL/GenBank/DDBJ whole genome shotgun (WGS) entry which is preliminary data.</text>
</comment>
<organism evidence="3 4">
    <name type="scientific">Linnemannia gamsii</name>
    <dbReference type="NCBI Taxonomy" id="64522"/>
    <lineage>
        <taxon>Eukaryota</taxon>
        <taxon>Fungi</taxon>
        <taxon>Fungi incertae sedis</taxon>
        <taxon>Mucoromycota</taxon>
        <taxon>Mortierellomycotina</taxon>
        <taxon>Mortierellomycetes</taxon>
        <taxon>Mortierellales</taxon>
        <taxon>Mortierellaceae</taxon>
        <taxon>Linnemannia</taxon>
    </lineage>
</organism>
<sequence>MNPTTILLLTLACALATHAAPIIPENAAVASTSLAQDLTPSTKSWEGAASESAGVLENNPWDKRDMGWQSTPANPQEVKNNPWDKRDMGQNANVASEAKEAKNDPWDVVQPGSTGWDKRDDGDYSAEVDTNPWDKRGDDAVKENAGIWGKRGDDSVENSDILYWG</sequence>
<gene>
    <name evidence="3" type="ORF">BGZ97_013079</name>
</gene>